<feature type="region of interest" description="Disordered" evidence="2">
    <location>
        <begin position="227"/>
        <end position="248"/>
    </location>
</feature>
<protein>
    <submittedName>
        <fullName evidence="3">Uncharacterized protein</fullName>
    </submittedName>
</protein>
<evidence type="ECO:0000313" key="4">
    <source>
        <dbReference type="Proteomes" id="UP000799438"/>
    </source>
</evidence>
<reference evidence="3" key="1">
    <citation type="journal article" date="2020" name="Stud. Mycol.">
        <title>101 Dothideomycetes genomes: a test case for predicting lifestyles and emergence of pathogens.</title>
        <authorList>
            <person name="Haridas S."/>
            <person name="Albert R."/>
            <person name="Binder M."/>
            <person name="Bloem J."/>
            <person name="Labutti K."/>
            <person name="Salamov A."/>
            <person name="Andreopoulos B."/>
            <person name="Baker S."/>
            <person name="Barry K."/>
            <person name="Bills G."/>
            <person name="Bluhm B."/>
            <person name="Cannon C."/>
            <person name="Castanera R."/>
            <person name="Culley D."/>
            <person name="Daum C."/>
            <person name="Ezra D."/>
            <person name="Gonzalez J."/>
            <person name="Henrissat B."/>
            <person name="Kuo A."/>
            <person name="Liang C."/>
            <person name="Lipzen A."/>
            <person name="Lutzoni F."/>
            <person name="Magnuson J."/>
            <person name="Mondo S."/>
            <person name="Nolan M."/>
            <person name="Ohm R."/>
            <person name="Pangilinan J."/>
            <person name="Park H.-J."/>
            <person name="Ramirez L."/>
            <person name="Alfaro M."/>
            <person name="Sun H."/>
            <person name="Tritt A."/>
            <person name="Yoshinaga Y."/>
            <person name="Zwiers L.-H."/>
            <person name="Turgeon B."/>
            <person name="Goodwin S."/>
            <person name="Spatafora J."/>
            <person name="Crous P."/>
            <person name="Grigoriev I."/>
        </authorList>
    </citation>
    <scope>NUCLEOTIDE SEQUENCE</scope>
    <source>
        <strain evidence="3">CBS 121167</strain>
    </source>
</reference>
<evidence type="ECO:0000313" key="3">
    <source>
        <dbReference type="EMBL" id="KAF2147557.1"/>
    </source>
</evidence>
<dbReference type="GeneID" id="54303426"/>
<keyword evidence="4" id="KW-1185">Reference proteome</keyword>
<feature type="compositionally biased region" description="Basic residues" evidence="2">
    <location>
        <begin position="1"/>
        <end position="13"/>
    </location>
</feature>
<sequence length="332" mass="37925">MASKKNRKRKAKKNPQNEDDKTAPEQAKMDLENVKERARIRNPEGDERMRIHLILLGLPVYPTVDDYPLETLMAVSKLAQLTAGPGGFGNALSRVSLYRLERINARGFNHNKGLETKVEDIENVIKFLNGEAVRQRERWRGFSAPLRALRNRFVVLGFPEVKDLLDYDPELLKLLSDLSAVSYNNFIFVTIYVARSRWARLLDPARRHTGPATTIDDMRNAIKEAKENPVLGPDGKPYKPTPIADEDDPETVDLMEFLNTIRDNSTDEARKKDVEQQMERMRQENLRDTLLAHGPSSFQTLGLPPAAAQTFRSLMESKEFKDTTKKQKKNKP</sequence>
<dbReference type="EMBL" id="ML995474">
    <property type="protein sequence ID" value="KAF2147557.1"/>
    <property type="molecule type" value="Genomic_DNA"/>
</dbReference>
<dbReference type="Proteomes" id="UP000799438">
    <property type="component" value="Unassembled WGS sequence"/>
</dbReference>
<keyword evidence="1" id="KW-0175">Coiled coil</keyword>
<proteinExistence type="predicted"/>
<dbReference type="RefSeq" id="XP_033403265.1">
    <property type="nucleotide sequence ID" value="XM_033545920.1"/>
</dbReference>
<feature type="compositionally biased region" description="Basic and acidic residues" evidence="2">
    <location>
        <begin position="15"/>
        <end position="30"/>
    </location>
</feature>
<organism evidence="3 4">
    <name type="scientific">Aplosporella prunicola CBS 121167</name>
    <dbReference type="NCBI Taxonomy" id="1176127"/>
    <lineage>
        <taxon>Eukaryota</taxon>
        <taxon>Fungi</taxon>
        <taxon>Dikarya</taxon>
        <taxon>Ascomycota</taxon>
        <taxon>Pezizomycotina</taxon>
        <taxon>Dothideomycetes</taxon>
        <taxon>Dothideomycetes incertae sedis</taxon>
        <taxon>Botryosphaeriales</taxon>
        <taxon>Aplosporellaceae</taxon>
        <taxon>Aplosporella</taxon>
    </lineage>
</organism>
<evidence type="ECO:0000256" key="1">
    <source>
        <dbReference type="SAM" id="Coils"/>
    </source>
</evidence>
<name>A0A6A6BXC5_9PEZI</name>
<evidence type="ECO:0000256" key="2">
    <source>
        <dbReference type="SAM" id="MobiDB-lite"/>
    </source>
</evidence>
<accession>A0A6A6BXC5</accession>
<feature type="region of interest" description="Disordered" evidence="2">
    <location>
        <begin position="1"/>
        <end position="30"/>
    </location>
</feature>
<dbReference type="AlphaFoldDB" id="A0A6A6BXC5"/>
<gene>
    <name evidence="3" type="ORF">K452DRAFT_354915</name>
</gene>
<feature type="coiled-coil region" evidence="1">
    <location>
        <begin position="111"/>
        <end position="138"/>
    </location>
</feature>